<evidence type="ECO:0000313" key="3">
    <source>
        <dbReference type="Proteomes" id="UP000033530"/>
    </source>
</evidence>
<dbReference type="Proteomes" id="UP000033530">
    <property type="component" value="Unassembled WGS sequence"/>
</dbReference>
<sequence length="89" mass="10119">MFERKRVRTINPNILKALAIISNVFVVLGFVLLIMMKLVLAITMFAVAITISLMMFNVLFRDRTGMKIIVNISFVIVIGVIILAYFLLK</sequence>
<accession>A0AAJ0JQ26</accession>
<reference evidence="2 3" key="1">
    <citation type="submission" date="2015-03" db="EMBL/GenBank/DDBJ databases">
        <title>Draft Genome Sequence of S. carnosus subsp. utilis LTH 7013, Isolated from South Tirolean Ham.</title>
        <authorList>
            <person name="Mueller A."/>
            <person name="Huptas C."/>
            <person name="Wenning M."/>
            <person name="Weiss A."/>
            <person name="Schmidt H."/>
        </authorList>
    </citation>
    <scope>NUCLEOTIDE SEQUENCE [LARGE SCALE GENOMIC DNA]</scope>
    <source>
        <strain evidence="2 3">LTH7013</strain>
    </source>
</reference>
<keyword evidence="1" id="KW-0812">Transmembrane</keyword>
<dbReference type="EMBL" id="LAIU01000004">
    <property type="protein sequence ID" value="KKB25328.1"/>
    <property type="molecule type" value="Genomic_DNA"/>
</dbReference>
<gene>
    <name evidence="2" type="ORF">VV61_06950</name>
</gene>
<comment type="caution">
    <text evidence="2">The sequence shown here is derived from an EMBL/GenBank/DDBJ whole genome shotgun (WGS) entry which is preliminary data.</text>
</comment>
<proteinExistence type="predicted"/>
<organism evidence="2 3">
    <name type="scientific">Staphylococcus carnosus</name>
    <dbReference type="NCBI Taxonomy" id="1281"/>
    <lineage>
        <taxon>Bacteria</taxon>
        <taxon>Bacillati</taxon>
        <taxon>Bacillota</taxon>
        <taxon>Bacilli</taxon>
        <taxon>Bacillales</taxon>
        <taxon>Staphylococcaceae</taxon>
        <taxon>Staphylococcus</taxon>
    </lineage>
</organism>
<feature type="transmembrane region" description="Helical" evidence="1">
    <location>
        <begin position="14"/>
        <end position="32"/>
    </location>
</feature>
<evidence type="ECO:0000256" key="1">
    <source>
        <dbReference type="SAM" id="Phobius"/>
    </source>
</evidence>
<feature type="transmembrane region" description="Helical" evidence="1">
    <location>
        <begin position="38"/>
        <end position="56"/>
    </location>
</feature>
<dbReference type="AlphaFoldDB" id="A0AAJ0JQ26"/>
<evidence type="ECO:0000313" key="2">
    <source>
        <dbReference type="EMBL" id="KKB25328.1"/>
    </source>
</evidence>
<keyword evidence="1" id="KW-1133">Transmembrane helix</keyword>
<protein>
    <submittedName>
        <fullName evidence="2">Membrane protein</fullName>
    </submittedName>
</protein>
<keyword evidence="1" id="KW-0472">Membrane</keyword>
<name>A0AAJ0JQ26_STACA</name>
<feature type="transmembrane region" description="Helical" evidence="1">
    <location>
        <begin position="68"/>
        <end position="88"/>
    </location>
</feature>